<dbReference type="AlphaFoldDB" id="X1SKW6"/>
<proteinExistence type="predicted"/>
<evidence type="ECO:0000256" key="1">
    <source>
        <dbReference type="SAM" id="MobiDB-lite"/>
    </source>
</evidence>
<feature type="non-terminal residue" evidence="2">
    <location>
        <position position="46"/>
    </location>
</feature>
<feature type="region of interest" description="Disordered" evidence="1">
    <location>
        <begin position="25"/>
        <end position="46"/>
    </location>
</feature>
<dbReference type="PROSITE" id="PS51257">
    <property type="entry name" value="PROKAR_LIPOPROTEIN"/>
    <property type="match status" value="1"/>
</dbReference>
<reference evidence="2" key="1">
    <citation type="journal article" date="2014" name="Front. Microbiol.">
        <title>High frequency of phylogenetically diverse reductive dehalogenase-homologous genes in deep subseafloor sedimentary metagenomes.</title>
        <authorList>
            <person name="Kawai M."/>
            <person name="Futagami T."/>
            <person name="Toyoda A."/>
            <person name="Takaki Y."/>
            <person name="Nishi S."/>
            <person name="Hori S."/>
            <person name="Arai W."/>
            <person name="Tsubouchi T."/>
            <person name="Morono Y."/>
            <person name="Uchiyama I."/>
            <person name="Ito T."/>
            <person name="Fujiyama A."/>
            <person name="Inagaki F."/>
            <person name="Takami H."/>
        </authorList>
    </citation>
    <scope>NUCLEOTIDE SEQUENCE</scope>
    <source>
        <strain evidence="2">Expedition CK06-06</strain>
    </source>
</reference>
<comment type="caution">
    <text evidence="2">The sequence shown here is derived from an EMBL/GenBank/DDBJ whole genome shotgun (WGS) entry which is preliminary data.</text>
</comment>
<name>X1SKW6_9ZZZZ</name>
<feature type="compositionally biased region" description="Polar residues" evidence="1">
    <location>
        <begin position="33"/>
        <end position="46"/>
    </location>
</feature>
<accession>X1SKW6</accession>
<evidence type="ECO:0000313" key="2">
    <source>
        <dbReference type="EMBL" id="GAI79816.1"/>
    </source>
</evidence>
<dbReference type="EMBL" id="BARW01009383">
    <property type="protein sequence ID" value="GAI79816.1"/>
    <property type="molecule type" value="Genomic_DNA"/>
</dbReference>
<gene>
    <name evidence="2" type="ORF">S12H4_18896</name>
</gene>
<protein>
    <submittedName>
        <fullName evidence="2">Uncharacterized protein</fullName>
    </submittedName>
</protein>
<organism evidence="2">
    <name type="scientific">marine sediment metagenome</name>
    <dbReference type="NCBI Taxonomy" id="412755"/>
    <lineage>
        <taxon>unclassified sequences</taxon>
        <taxon>metagenomes</taxon>
        <taxon>ecological metagenomes</taxon>
    </lineage>
</organism>
<sequence>MNRIKAILIVSVLASILVGCAPQDEHAEHNEHNNTSSNTEQRANSA</sequence>